<evidence type="ECO:0000256" key="3">
    <source>
        <dbReference type="ARBA" id="ARBA00023161"/>
    </source>
</evidence>
<feature type="region of interest" description="Disordered" evidence="5">
    <location>
        <begin position="268"/>
        <end position="497"/>
    </location>
</feature>
<dbReference type="InterPro" id="IPR039722">
    <property type="entry name" value="Upf3"/>
</dbReference>
<evidence type="ECO:0000256" key="1">
    <source>
        <dbReference type="ARBA" id="ARBA00004123"/>
    </source>
</evidence>
<dbReference type="SUPFAM" id="SSF54928">
    <property type="entry name" value="RNA-binding domain, RBD"/>
    <property type="match status" value="1"/>
</dbReference>
<proteinExistence type="inferred from homology"/>
<comment type="subcellular location">
    <subcellularLocation>
        <location evidence="1">Nucleus</location>
    </subcellularLocation>
</comment>
<keyword evidence="7" id="KW-1185">Reference proteome</keyword>
<reference evidence="8" key="1">
    <citation type="submission" date="2025-08" db="UniProtKB">
        <authorList>
            <consortium name="RefSeq"/>
        </authorList>
    </citation>
    <scope>IDENTIFICATION</scope>
</reference>
<dbReference type="Gene3D" id="3.30.70.330">
    <property type="match status" value="1"/>
</dbReference>
<dbReference type="GeneID" id="100906049"/>
<dbReference type="Proteomes" id="UP000694867">
    <property type="component" value="Unplaced"/>
</dbReference>
<dbReference type="Pfam" id="PF03467">
    <property type="entry name" value="Smg4_UPF3"/>
    <property type="match status" value="1"/>
</dbReference>
<evidence type="ECO:0000256" key="5">
    <source>
        <dbReference type="SAM" id="MobiDB-lite"/>
    </source>
</evidence>
<feature type="compositionally biased region" description="Basic and acidic residues" evidence="5">
    <location>
        <begin position="282"/>
        <end position="320"/>
    </location>
</feature>
<gene>
    <name evidence="8" type="primary">LOC100906049</name>
</gene>
<evidence type="ECO:0000256" key="2">
    <source>
        <dbReference type="ARBA" id="ARBA00005991"/>
    </source>
</evidence>
<feature type="compositionally biased region" description="Basic and acidic residues" evidence="5">
    <location>
        <begin position="203"/>
        <end position="225"/>
    </location>
</feature>
<dbReference type="CTD" id="37792"/>
<dbReference type="GO" id="GO:0000184">
    <property type="term" value="P:nuclear-transcribed mRNA catabolic process, nonsense-mediated decay"/>
    <property type="evidence" value="ECO:0007669"/>
    <property type="project" value="UniProtKB-KW"/>
</dbReference>
<dbReference type="GO" id="GO:0045727">
    <property type="term" value="P:positive regulation of translation"/>
    <property type="evidence" value="ECO:0007669"/>
    <property type="project" value="TreeGrafter"/>
</dbReference>
<evidence type="ECO:0000259" key="6">
    <source>
        <dbReference type="Pfam" id="PF03467"/>
    </source>
</evidence>
<feature type="compositionally biased region" description="Basic and acidic residues" evidence="5">
    <location>
        <begin position="370"/>
        <end position="407"/>
    </location>
</feature>
<dbReference type="PANTHER" id="PTHR13112:SF0">
    <property type="entry name" value="FI21285P1"/>
    <property type="match status" value="1"/>
</dbReference>
<feature type="compositionally biased region" description="Basic and acidic residues" evidence="5">
    <location>
        <begin position="457"/>
        <end position="473"/>
    </location>
</feature>
<evidence type="ECO:0000313" key="8">
    <source>
        <dbReference type="RefSeq" id="XP_003740051.1"/>
    </source>
</evidence>
<dbReference type="GO" id="GO:0003729">
    <property type="term" value="F:mRNA binding"/>
    <property type="evidence" value="ECO:0007669"/>
    <property type="project" value="TreeGrafter"/>
</dbReference>
<keyword evidence="4" id="KW-0539">Nucleus</keyword>
<accession>A0AAJ6QQ19</accession>
<name>A0AAJ6QQ19_9ACAR</name>
<protein>
    <submittedName>
        <fullName evidence="8">Regulator of nonsense transcripts 3A</fullName>
    </submittedName>
</protein>
<dbReference type="GO" id="GO:0005737">
    <property type="term" value="C:cytoplasm"/>
    <property type="evidence" value="ECO:0007669"/>
    <property type="project" value="TreeGrafter"/>
</dbReference>
<dbReference type="InterPro" id="IPR035979">
    <property type="entry name" value="RBD_domain_sf"/>
</dbReference>
<feature type="region of interest" description="Disordered" evidence="5">
    <location>
        <begin position="203"/>
        <end position="250"/>
    </location>
</feature>
<feature type="region of interest" description="Disordered" evidence="5">
    <location>
        <begin position="1"/>
        <end position="27"/>
    </location>
</feature>
<dbReference type="KEGG" id="goe:100906049"/>
<feature type="compositionally biased region" description="Low complexity" evidence="5">
    <location>
        <begin position="340"/>
        <end position="356"/>
    </location>
</feature>
<comment type="similarity">
    <text evidence="2">Belongs to the RENT3 family.</text>
</comment>
<dbReference type="PANTHER" id="PTHR13112">
    <property type="entry name" value="UPF3 REGULATOR OF NONSENSE TRANSCRIPTS-LIKE PROTEIN"/>
    <property type="match status" value="1"/>
</dbReference>
<dbReference type="RefSeq" id="XP_003740051.1">
    <property type="nucleotide sequence ID" value="XM_003740003.1"/>
</dbReference>
<dbReference type="InterPro" id="IPR005120">
    <property type="entry name" value="UPF3_dom"/>
</dbReference>
<dbReference type="GO" id="GO:0005730">
    <property type="term" value="C:nucleolus"/>
    <property type="evidence" value="ECO:0007669"/>
    <property type="project" value="TreeGrafter"/>
</dbReference>
<feature type="compositionally biased region" description="Basic and acidic residues" evidence="5">
    <location>
        <begin position="483"/>
        <end position="497"/>
    </location>
</feature>
<dbReference type="InterPro" id="IPR012677">
    <property type="entry name" value="Nucleotide-bd_a/b_plait_sf"/>
</dbReference>
<dbReference type="AlphaFoldDB" id="A0AAJ6QQ19"/>
<keyword evidence="3" id="KW-0866">Nonsense-mediated mRNA decay</keyword>
<sequence length="497" mass="57806">MAQENKEEADVVKETKNDVQAKNPEKARRGSAFKIVVRRMPPSMTETDFLNQFSPLPEHDSYYFADADGSMGGNSFSRAYIALRSHQDVLEFRDKWDDYVCLDERGQEYPLVVEFAPFQKMPRKKPKKADSKCGTLENDPEYLEFLETMDLEEGIELPSMETTVEELERRDRELRANNGVPNVLTPLIEFVLAKKMEKLRLREEKREEKKRKREMERKKSRDEKRRPKRVFTAAKINKDGVIREESEEETYYEQSKLLSFALIRTLEEEPGFSGRQRPGRLSQEREDNIRSAKYSEEEPRAPRKSARAHESGDVFEEDRPGPSSRRERRGPRNAERHKNSNSFSESSSKELASSSHEAPESRPSDAVASKAERSERKDKQSRKERPAEKKPRPARKDERQQPKKETQQPKAQSKRYSDIRPGAQERQHQASDESKDSSHQSEGEKSLNLVPSKARNHRQDQRSSKVRNRDRPALEIYRPGQRKKQDSSEDRSAPDAE</sequence>
<evidence type="ECO:0000256" key="4">
    <source>
        <dbReference type="ARBA" id="ARBA00023242"/>
    </source>
</evidence>
<organism evidence="7 8">
    <name type="scientific">Galendromus occidentalis</name>
    <name type="common">western predatory mite</name>
    <dbReference type="NCBI Taxonomy" id="34638"/>
    <lineage>
        <taxon>Eukaryota</taxon>
        <taxon>Metazoa</taxon>
        <taxon>Ecdysozoa</taxon>
        <taxon>Arthropoda</taxon>
        <taxon>Chelicerata</taxon>
        <taxon>Arachnida</taxon>
        <taxon>Acari</taxon>
        <taxon>Parasitiformes</taxon>
        <taxon>Mesostigmata</taxon>
        <taxon>Gamasina</taxon>
        <taxon>Phytoseioidea</taxon>
        <taxon>Phytoseiidae</taxon>
        <taxon>Typhlodrominae</taxon>
        <taxon>Galendromus</taxon>
    </lineage>
</organism>
<evidence type="ECO:0000313" key="7">
    <source>
        <dbReference type="Proteomes" id="UP000694867"/>
    </source>
</evidence>
<feature type="domain" description="UPF3" evidence="6">
    <location>
        <begin position="33"/>
        <end position="195"/>
    </location>
</feature>
<feature type="compositionally biased region" description="Basic and acidic residues" evidence="5">
    <location>
        <begin position="415"/>
        <end position="445"/>
    </location>
</feature>